<evidence type="ECO:0000259" key="2">
    <source>
        <dbReference type="Pfam" id="PF13193"/>
    </source>
</evidence>
<dbReference type="Gene3D" id="3.40.50.12780">
    <property type="entry name" value="N-terminal domain of ligase-like"/>
    <property type="match status" value="1"/>
</dbReference>
<dbReference type="Pfam" id="PF13193">
    <property type="entry name" value="AMP-binding_C"/>
    <property type="match status" value="1"/>
</dbReference>
<dbReference type="InterPro" id="IPR045851">
    <property type="entry name" value="AMP-bd_C_sf"/>
</dbReference>
<feature type="domain" description="AMP-dependent synthetase/ligase" evidence="1">
    <location>
        <begin position="18"/>
        <end position="389"/>
    </location>
</feature>
<name>A0A381QMG8_9ZZZZ</name>
<dbReference type="GO" id="GO:0016877">
    <property type="term" value="F:ligase activity, forming carbon-sulfur bonds"/>
    <property type="evidence" value="ECO:0007669"/>
    <property type="project" value="UniProtKB-ARBA"/>
</dbReference>
<proteinExistence type="predicted"/>
<evidence type="ECO:0008006" key="4">
    <source>
        <dbReference type="Google" id="ProtNLM"/>
    </source>
</evidence>
<evidence type="ECO:0000313" key="3">
    <source>
        <dbReference type="EMBL" id="SUZ80240.1"/>
    </source>
</evidence>
<dbReference type="NCBIfam" id="NF005863">
    <property type="entry name" value="PRK07798.1"/>
    <property type="match status" value="1"/>
</dbReference>
<dbReference type="Gene3D" id="3.30.300.30">
    <property type="match status" value="1"/>
</dbReference>
<dbReference type="InterPro" id="IPR042099">
    <property type="entry name" value="ANL_N_sf"/>
</dbReference>
<dbReference type="SUPFAM" id="SSF56801">
    <property type="entry name" value="Acetyl-CoA synthetase-like"/>
    <property type="match status" value="1"/>
</dbReference>
<dbReference type="AlphaFoldDB" id="A0A381QMG8"/>
<dbReference type="PANTHER" id="PTHR43767:SF10">
    <property type="entry name" value="SURFACTIN SYNTHASE SUBUNIT 1"/>
    <property type="match status" value="1"/>
</dbReference>
<accession>A0A381QMG8</accession>
<dbReference type="EMBL" id="UINC01001419">
    <property type="protein sequence ID" value="SUZ80240.1"/>
    <property type="molecule type" value="Genomic_DNA"/>
</dbReference>
<gene>
    <name evidence="3" type="ORF">METZ01_LOCUS33094</name>
</gene>
<dbReference type="InterPro" id="IPR000873">
    <property type="entry name" value="AMP-dep_synth/lig_dom"/>
</dbReference>
<dbReference type="Pfam" id="PF00501">
    <property type="entry name" value="AMP-binding"/>
    <property type="match status" value="1"/>
</dbReference>
<protein>
    <recommendedName>
        <fullName evidence="4">AMP-dependent synthetase/ligase domain-containing protein</fullName>
    </recommendedName>
</protein>
<feature type="domain" description="AMP-binding enzyme C-terminal" evidence="2">
    <location>
        <begin position="452"/>
        <end position="527"/>
    </location>
</feature>
<feature type="non-terminal residue" evidence="3">
    <location>
        <position position="1"/>
    </location>
</feature>
<dbReference type="InterPro" id="IPR050237">
    <property type="entry name" value="ATP-dep_AMP-bd_enzyme"/>
</dbReference>
<dbReference type="InterPro" id="IPR025110">
    <property type="entry name" value="AMP-bd_C"/>
</dbReference>
<dbReference type="PANTHER" id="PTHR43767">
    <property type="entry name" value="LONG-CHAIN-FATTY-ACID--COA LIGASE"/>
    <property type="match status" value="1"/>
</dbReference>
<organism evidence="3">
    <name type="scientific">marine metagenome</name>
    <dbReference type="NCBI Taxonomy" id="408172"/>
    <lineage>
        <taxon>unclassified sequences</taxon>
        <taxon>metagenomes</taxon>
        <taxon>ecological metagenomes</taxon>
    </lineage>
</organism>
<sequence length="543" mass="58286">VEGIDGGLNLASAWEAIADVVGDHPAVSAAGRRFSWTEFDNRASRLAGTLADHGLGSDSKVALYLYNGHEYPEAQYAAFKVRGIPANVNYRYTGDELAYILENADAEALFFDHTLVDRVAAVRDRCSKLRVVVQVGGDTVPDWAVGYEAAASFDPMPRIDRSGSDLWFLYTGGTTGMPKAVMWDHANLFGAMEATFRPFGENVPTTPAEAAASAGRIVAAGREIRQLCAAPLMHGTSGISGLATLSHGGMLSTLAGRNFDADELWQTVEADRITMISMVGDAFGRPMVEALDRAAAGGWMPDLSSLKLLLSSGVIFSGPMKEALLDHHPCTIVDALGSSEGVGMANQVTSREHRDTATARFALGEHTRVFTEDGREVDPGSGEQGQLALGYPLPVGYFKDPAKTAEVFPEVAGRRWSIPGDWATVEEDGTITLLGRGSACINTGGEKVFPEEVEEALKELDLVVDCNVVGIDDERWGQAVTAVVELATPGAVLADDLRSQVRERLAGYKVPKRIVLVDRLQRSPNGKADYRWARSVVEESLGT</sequence>
<reference evidence="3" key="1">
    <citation type="submission" date="2018-05" db="EMBL/GenBank/DDBJ databases">
        <authorList>
            <person name="Lanie J.A."/>
            <person name="Ng W.-L."/>
            <person name="Kazmierczak K.M."/>
            <person name="Andrzejewski T.M."/>
            <person name="Davidsen T.M."/>
            <person name="Wayne K.J."/>
            <person name="Tettelin H."/>
            <person name="Glass J.I."/>
            <person name="Rusch D."/>
            <person name="Podicherti R."/>
            <person name="Tsui H.-C.T."/>
            <person name="Winkler M.E."/>
        </authorList>
    </citation>
    <scope>NUCLEOTIDE SEQUENCE</scope>
</reference>
<evidence type="ECO:0000259" key="1">
    <source>
        <dbReference type="Pfam" id="PF00501"/>
    </source>
</evidence>